<keyword evidence="4" id="KW-1185">Reference proteome</keyword>
<protein>
    <recommendedName>
        <fullName evidence="2">DUF7702 domain-containing protein</fullName>
    </recommendedName>
</protein>
<dbReference type="Pfam" id="PF24800">
    <property type="entry name" value="DUF7702"/>
    <property type="match status" value="1"/>
</dbReference>
<evidence type="ECO:0000256" key="1">
    <source>
        <dbReference type="SAM" id="Phobius"/>
    </source>
</evidence>
<feature type="transmembrane region" description="Helical" evidence="1">
    <location>
        <begin position="41"/>
        <end position="62"/>
    </location>
</feature>
<dbReference type="AlphaFoldDB" id="A0A5N6UUM2"/>
<feature type="transmembrane region" description="Helical" evidence="1">
    <location>
        <begin position="144"/>
        <end position="162"/>
    </location>
</feature>
<dbReference type="InterPro" id="IPR056119">
    <property type="entry name" value="DUF7702"/>
</dbReference>
<proteinExistence type="predicted"/>
<sequence length="264" mass="29204">MGTVNYADGIAILQLIIFPFILAASLFIWKRTGWRVGAKIWRYPFTLSLIRLAGSIATLISIDHDSKQVRIAMFVCQLIGIAPLLLAYVGMLRLIDLEKQIPRRPLLLVTLMAIVGLILGIVGVSTADTTNGYTPGTLPKAAMGLFLAVYAIVILLTLWLFFTYSFSLRKYQKMLFLGIALSAPFLLVRLIYAALGDYSSNTTFSMMSLAENNHTSLTAYLCMAVLEEIISMVIAMAFGVLAVLQADYVKPTRDVHQDMKPENV</sequence>
<dbReference type="PANTHER" id="PTHR42109">
    <property type="entry name" value="UNPLACED GENOMIC SCAFFOLD UM_SCAF_CONTIG_1.265, WHOLE GENOME SHOTGUN SEQUENCE"/>
    <property type="match status" value="1"/>
</dbReference>
<evidence type="ECO:0000313" key="4">
    <source>
        <dbReference type="Proteomes" id="UP000326950"/>
    </source>
</evidence>
<accession>A0A5N6UUM2</accession>
<keyword evidence="1" id="KW-0472">Membrane</keyword>
<feature type="transmembrane region" description="Helical" evidence="1">
    <location>
        <begin position="68"/>
        <end position="94"/>
    </location>
</feature>
<feature type="domain" description="DUF7702" evidence="2">
    <location>
        <begin position="4"/>
        <end position="241"/>
    </location>
</feature>
<keyword evidence="1" id="KW-0812">Transmembrane</keyword>
<evidence type="ECO:0000259" key="2">
    <source>
        <dbReference type="Pfam" id="PF24800"/>
    </source>
</evidence>
<feature type="transmembrane region" description="Helical" evidence="1">
    <location>
        <begin position="6"/>
        <end position="29"/>
    </location>
</feature>
<organism evidence="3 4">
    <name type="scientific">Aspergillus tamarii</name>
    <dbReference type="NCBI Taxonomy" id="41984"/>
    <lineage>
        <taxon>Eukaryota</taxon>
        <taxon>Fungi</taxon>
        <taxon>Dikarya</taxon>
        <taxon>Ascomycota</taxon>
        <taxon>Pezizomycotina</taxon>
        <taxon>Eurotiomycetes</taxon>
        <taxon>Eurotiomycetidae</taxon>
        <taxon>Eurotiales</taxon>
        <taxon>Aspergillaceae</taxon>
        <taxon>Aspergillus</taxon>
        <taxon>Aspergillus subgen. Circumdati</taxon>
    </lineage>
</organism>
<dbReference type="Proteomes" id="UP000326950">
    <property type="component" value="Unassembled WGS sequence"/>
</dbReference>
<dbReference type="PANTHER" id="PTHR42109:SF2">
    <property type="entry name" value="INTEGRAL MEMBRANE PROTEIN"/>
    <property type="match status" value="1"/>
</dbReference>
<keyword evidence="1" id="KW-1133">Transmembrane helix</keyword>
<feature type="transmembrane region" description="Helical" evidence="1">
    <location>
        <begin position="106"/>
        <end position="124"/>
    </location>
</feature>
<feature type="transmembrane region" description="Helical" evidence="1">
    <location>
        <begin position="174"/>
        <end position="195"/>
    </location>
</feature>
<dbReference type="OrthoDB" id="2560628at2759"/>
<dbReference type="EMBL" id="ML738630">
    <property type="protein sequence ID" value="KAE8162345.1"/>
    <property type="molecule type" value="Genomic_DNA"/>
</dbReference>
<evidence type="ECO:0000313" key="3">
    <source>
        <dbReference type="EMBL" id="KAE8162345.1"/>
    </source>
</evidence>
<reference evidence="3 4" key="1">
    <citation type="submission" date="2019-04" db="EMBL/GenBank/DDBJ databases">
        <title>Friends and foes A comparative genomics study of 23 Aspergillus species from section Flavi.</title>
        <authorList>
            <consortium name="DOE Joint Genome Institute"/>
            <person name="Kjaerbolling I."/>
            <person name="Vesth T."/>
            <person name="Frisvad J.C."/>
            <person name="Nybo J.L."/>
            <person name="Theobald S."/>
            <person name="Kildgaard S."/>
            <person name="Isbrandt T."/>
            <person name="Kuo A."/>
            <person name="Sato A."/>
            <person name="Lyhne E.K."/>
            <person name="Kogle M.E."/>
            <person name="Wiebenga A."/>
            <person name="Kun R.S."/>
            <person name="Lubbers R.J."/>
            <person name="Makela M.R."/>
            <person name="Barry K."/>
            <person name="Chovatia M."/>
            <person name="Clum A."/>
            <person name="Daum C."/>
            <person name="Haridas S."/>
            <person name="He G."/>
            <person name="LaButti K."/>
            <person name="Lipzen A."/>
            <person name="Mondo S."/>
            <person name="Riley R."/>
            <person name="Salamov A."/>
            <person name="Simmons B.A."/>
            <person name="Magnuson J.K."/>
            <person name="Henrissat B."/>
            <person name="Mortensen U.H."/>
            <person name="Larsen T.O."/>
            <person name="Devries R.P."/>
            <person name="Grigoriev I.V."/>
            <person name="Machida M."/>
            <person name="Baker S.E."/>
            <person name="Andersen M.R."/>
        </authorList>
    </citation>
    <scope>NUCLEOTIDE SEQUENCE [LARGE SCALE GENOMIC DNA]</scope>
    <source>
        <strain evidence="3 4">CBS 117626</strain>
    </source>
</reference>
<name>A0A5N6UUM2_ASPTM</name>
<feature type="transmembrane region" description="Helical" evidence="1">
    <location>
        <begin position="215"/>
        <end position="244"/>
    </location>
</feature>
<gene>
    <name evidence="3" type="ORF">BDV40DRAFT_300533</name>
</gene>